<protein>
    <submittedName>
        <fullName evidence="1">Uncharacterized protein</fullName>
    </submittedName>
</protein>
<dbReference type="AlphaFoldDB" id="A0A8D9FIK9"/>
<organism evidence="1">
    <name type="scientific">Cacopsylla melanoneura</name>
    <dbReference type="NCBI Taxonomy" id="428564"/>
    <lineage>
        <taxon>Eukaryota</taxon>
        <taxon>Metazoa</taxon>
        <taxon>Ecdysozoa</taxon>
        <taxon>Arthropoda</taxon>
        <taxon>Hexapoda</taxon>
        <taxon>Insecta</taxon>
        <taxon>Pterygota</taxon>
        <taxon>Neoptera</taxon>
        <taxon>Paraneoptera</taxon>
        <taxon>Hemiptera</taxon>
        <taxon>Sternorrhyncha</taxon>
        <taxon>Psylloidea</taxon>
        <taxon>Psyllidae</taxon>
        <taxon>Psyllinae</taxon>
        <taxon>Cacopsylla</taxon>
    </lineage>
</organism>
<name>A0A8D9FIK9_9HEMI</name>
<sequence length="101" mass="11900">MKLIQIWNQKHNYSDCKISSNVNMMNIKPYFASRHSGLQFQHVKCKMCRKSGHNNLCTHNIYVIRTSHTYDLCGPELCHNFSALHFQNTKITVSHLNCWLF</sequence>
<evidence type="ECO:0000313" key="1">
    <source>
        <dbReference type="EMBL" id="CAG6791621.1"/>
    </source>
</evidence>
<accession>A0A8D9FIK9</accession>
<proteinExistence type="predicted"/>
<dbReference type="EMBL" id="HBUF01677221">
    <property type="protein sequence ID" value="CAG6791621.1"/>
    <property type="molecule type" value="Transcribed_RNA"/>
</dbReference>
<reference evidence="1" key="1">
    <citation type="submission" date="2021-05" db="EMBL/GenBank/DDBJ databases">
        <authorList>
            <person name="Alioto T."/>
            <person name="Alioto T."/>
            <person name="Gomez Garrido J."/>
        </authorList>
    </citation>
    <scope>NUCLEOTIDE SEQUENCE</scope>
</reference>